<evidence type="ECO:0000313" key="4">
    <source>
        <dbReference type="Proteomes" id="UP000479190"/>
    </source>
</evidence>
<accession>A0A6H5IKV8</accession>
<dbReference type="Pfam" id="PF03067">
    <property type="entry name" value="LPMO_10"/>
    <property type="match status" value="1"/>
</dbReference>
<dbReference type="Proteomes" id="UP000479190">
    <property type="component" value="Unassembled WGS sequence"/>
</dbReference>
<evidence type="ECO:0000313" key="3">
    <source>
        <dbReference type="EMBL" id="CAB0037825.1"/>
    </source>
</evidence>
<dbReference type="Gene3D" id="2.70.170.10">
    <property type="entry name" value="Neurotransmitter-gated ion-channel ligand-binding domain"/>
    <property type="match status" value="1"/>
</dbReference>
<reference evidence="3 4" key="1">
    <citation type="submission" date="2020-02" db="EMBL/GenBank/DDBJ databases">
        <authorList>
            <person name="Ferguson B K."/>
        </authorList>
    </citation>
    <scope>NUCLEOTIDE SEQUENCE [LARGE SCALE GENOMIC DNA]</scope>
</reference>
<keyword evidence="1" id="KW-0472">Membrane</keyword>
<gene>
    <name evidence="3" type="ORF">TBRA_LOCUS9636</name>
</gene>
<dbReference type="OrthoDB" id="64893at2759"/>
<evidence type="ECO:0000259" key="2">
    <source>
        <dbReference type="Pfam" id="PF03067"/>
    </source>
</evidence>
<dbReference type="GO" id="GO:0005230">
    <property type="term" value="F:extracellular ligand-gated monoatomic ion channel activity"/>
    <property type="evidence" value="ECO:0007669"/>
    <property type="project" value="InterPro"/>
</dbReference>
<dbReference type="AlphaFoldDB" id="A0A6H5IKV8"/>
<dbReference type="GO" id="GO:0016020">
    <property type="term" value="C:membrane"/>
    <property type="evidence" value="ECO:0007669"/>
    <property type="project" value="InterPro"/>
</dbReference>
<sequence length="382" mass="44316">MRATQKIARDVMYRVRAHVYSTNSLVFENARVLSSAGGRRQTRKLIKSPMWMSNFVHFVVVLAAMERAMLMIQRYADVLVLAGLISRYQELGWSARLQRRLANGRRRDRCRLRLSNIYQLYRRPYTQYTMPRVWLSAFRMPGRRCPMIFIISTFPVEELPTITALHETEDWKSRQCIVHYDGKVTSTASTIFYSYCELNLILWPFETNICVLNLGSWSHNGDEIDVKFKNKGYDKQYGYNRGQCGVCGDDFSLPRPRPNENGGKYGRGVIVRRYQAGAPIQLQVEITANHKGYFEFSLCPLNSPQDLETEECFNAHPIYLKNGKRQFPVSENLHGIVNISGYLPPNVRCKRCVLRWHYHCGNNIPLNGNQETFRTCSDITIE</sequence>
<organism evidence="3 4">
    <name type="scientific">Trichogramma brassicae</name>
    <dbReference type="NCBI Taxonomy" id="86971"/>
    <lineage>
        <taxon>Eukaryota</taxon>
        <taxon>Metazoa</taxon>
        <taxon>Ecdysozoa</taxon>
        <taxon>Arthropoda</taxon>
        <taxon>Hexapoda</taxon>
        <taxon>Insecta</taxon>
        <taxon>Pterygota</taxon>
        <taxon>Neoptera</taxon>
        <taxon>Endopterygota</taxon>
        <taxon>Hymenoptera</taxon>
        <taxon>Apocrita</taxon>
        <taxon>Proctotrupomorpha</taxon>
        <taxon>Chalcidoidea</taxon>
        <taxon>Trichogrammatidae</taxon>
        <taxon>Trichogramma</taxon>
    </lineage>
</organism>
<feature type="transmembrane region" description="Helical" evidence="1">
    <location>
        <begin position="49"/>
        <end position="65"/>
    </location>
</feature>
<dbReference type="InterPro" id="IPR036734">
    <property type="entry name" value="Neur_chan_lig-bd_sf"/>
</dbReference>
<dbReference type="PANTHER" id="PTHR21113:SF4">
    <property type="entry name" value="CHITIN-BINDING TYPE-4 DOMAIN-CONTAINING PROTEIN"/>
    <property type="match status" value="1"/>
</dbReference>
<dbReference type="SUPFAM" id="SSF63712">
    <property type="entry name" value="Nicotinic receptor ligand binding domain-like"/>
    <property type="match status" value="1"/>
</dbReference>
<protein>
    <recommendedName>
        <fullName evidence="2">Chitin-binding type-4 domain-containing protein</fullName>
    </recommendedName>
</protein>
<keyword evidence="4" id="KW-1185">Reference proteome</keyword>
<proteinExistence type="predicted"/>
<name>A0A6H5IKV8_9HYME</name>
<keyword evidence="1" id="KW-0812">Transmembrane</keyword>
<dbReference type="EMBL" id="CADCXV010000870">
    <property type="protein sequence ID" value="CAB0037825.1"/>
    <property type="molecule type" value="Genomic_DNA"/>
</dbReference>
<evidence type="ECO:0000256" key="1">
    <source>
        <dbReference type="SAM" id="Phobius"/>
    </source>
</evidence>
<dbReference type="InterPro" id="IPR004302">
    <property type="entry name" value="Cellulose/chitin-bd_N"/>
</dbReference>
<feature type="domain" description="Chitin-binding type-4" evidence="2">
    <location>
        <begin position="225"/>
        <end position="379"/>
    </location>
</feature>
<dbReference type="PANTHER" id="PTHR21113">
    <property type="entry name" value="AGAP001705-PA"/>
    <property type="match status" value="1"/>
</dbReference>
<keyword evidence="1" id="KW-1133">Transmembrane helix</keyword>